<organism evidence="1 2">
    <name type="scientific">Nostoc paludosum FACHB-159</name>
    <dbReference type="NCBI Taxonomy" id="2692908"/>
    <lineage>
        <taxon>Bacteria</taxon>
        <taxon>Bacillati</taxon>
        <taxon>Cyanobacteriota</taxon>
        <taxon>Cyanophyceae</taxon>
        <taxon>Nostocales</taxon>
        <taxon>Nostocaceae</taxon>
        <taxon>Nostoc</taxon>
    </lineage>
</organism>
<evidence type="ECO:0000313" key="1">
    <source>
        <dbReference type="EMBL" id="MBD2736091.1"/>
    </source>
</evidence>
<sequence length="175" mass="20862">MNSDLNIIKNCSENTAIKSIYVPFISFPKEEQKIAIENYISQQVDDFFKKISPCINKAQLSYSQMITDKDFNKIEISYFYENFFNDLEREPDNKLKLKIKWSITFDERCTPIKLAYLSPDYRGHEPKPKSLSYNDIKGRQHRKYGTIEINGFPIFYYIYFTLQEILDVVKEIRTF</sequence>
<protein>
    <submittedName>
        <fullName evidence="1">Uncharacterized protein</fullName>
    </submittedName>
</protein>
<dbReference type="RefSeq" id="WP_190956740.1">
    <property type="nucleotide sequence ID" value="NZ_JACJTU010000018.1"/>
</dbReference>
<proteinExistence type="predicted"/>
<dbReference type="Proteomes" id="UP000637383">
    <property type="component" value="Unassembled WGS sequence"/>
</dbReference>
<dbReference type="EMBL" id="JACJTU010000018">
    <property type="protein sequence ID" value="MBD2736091.1"/>
    <property type="molecule type" value="Genomic_DNA"/>
</dbReference>
<comment type="caution">
    <text evidence="1">The sequence shown here is derived from an EMBL/GenBank/DDBJ whole genome shotgun (WGS) entry which is preliminary data.</text>
</comment>
<keyword evidence="2" id="KW-1185">Reference proteome</keyword>
<reference evidence="1 2" key="1">
    <citation type="journal article" date="2020" name="ISME J.">
        <title>Comparative genomics reveals insights into cyanobacterial evolution and habitat adaptation.</title>
        <authorList>
            <person name="Chen M.Y."/>
            <person name="Teng W.K."/>
            <person name="Zhao L."/>
            <person name="Hu C.X."/>
            <person name="Zhou Y.K."/>
            <person name="Han B.P."/>
            <person name="Song L.R."/>
            <person name="Shu W.S."/>
        </authorList>
    </citation>
    <scope>NUCLEOTIDE SEQUENCE [LARGE SCALE GENOMIC DNA]</scope>
    <source>
        <strain evidence="1 2">FACHB-159</strain>
    </source>
</reference>
<evidence type="ECO:0000313" key="2">
    <source>
        <dbReference type="Proteomes" id="UP000637383"/>
    </source>
</evidence>
<gene>
    <name evidence="1" type="ORF">H6H03_19710</name>
</gene>
<name>A0ABR8KB76_9NOSO</name>
<accession>A0ABR8KB76</accession>